<keyword evidence="2" id="KW-1185">Reference proteome</keyword>
<name>A0ACC0AV14_CATRO</name>
<organism evidence="1 2">
    <name type="scientific">Catharanthus roseus</name>
    <name type="common">Madagascar periwinkle</name>
    <name type="synonym">Vinca rosea</name>
    <dbReference type="NCBI Taxonomy" id="4058"/>
    <lineage>
        <taxon>Eukaryota</taxon>
        <taxon>Viridiplantae</taxon>
        <taxon>Streptophyta</taxon>
        <taxon>Embryophyta</taxon>
        <taxon>Tracheophyta</taxon>
        <taxon>Spermatophyta</taxon>
        <taxon>Magnoliopsida</taxon>
        <taxon>eudicotyledons</taxon>
        <taxon>Gunneridae</taxon>
        <taxon>Pentapetalae</taxon>
        <taxon>asterids</taxon>
        <taxon>lamiids</taxon>
        <taxon>Gentianales</taxon>
        <taxon>Apocynaceae</taxon>
        <taxon>Rauvolfioideae</taxon>
        <taxon>Vinceae</taxon>
        <taxon>Catharanthinae</taxon>
        <taxon>Catharanthus</taxon>
    </lineage>
</organism>
<comment type="caution">
    <text evidence="1">The sequence shown here is derived from an EMBL/GenBank/DDBJ whole genome shotgun (WGS) entry which is preliminary data.</text>
</comment>
<reference evidence="2" key="1">
    <citation type="journal article" date="2023" name="Nat. Plants">
        <title>Single-cell RNA sequencing provides a high-resolution roadmap for understanding the multicellular compartmentation of specialized metabolism.</title>
        <authorList>
            <person name="Sun S."/>
            <person name="Shen X."/>
            <person name="Li Y."/>
            <person name="Li Y."/>
            <person name="Wang S."/>
            <person name="Li R."/>
            <person name="Zhang H."/>
            <person name="Shen G."/>
            <person name="Guo B."/>
            <person name="Wei J."/>
            <person name="Xu J."/>
            <person name="St-Pierre B."/>
            <person name="Chen S."/>
            <person name="Sun C."/>
        </authorList>
    </citation>
    <scope>NUCLEOTIDE SEQUENCE [LARGE SCALE GENOMIC DNA]</scope>
</reference>
<evidence type="ECO:0000313" key="2">
    <source>
        <dbReference type="Proteomes" id="UP001060085"/>
    </source>
</evidence>
<proteinExistence type="predicted"/>
<protein>
    <submittedName>
        <fullName evidence="1">Uncharacterized protein</fullName>
    </submittedName>
</protein>
<gene>
    <name evidence="1" type="ORF">M9H77_23605</name>
</gene>
<dbReference type="EMBL" id="CM044705">
    <property type="protein sequence ID" value="KAI5664282.1"/>
    <property type="molecule type" value="Genomic_DNA"/>
</dbReference>
<sequence length="167" mass="19335">MNSLYGRFGISPKSTKTKIYDENRYKYLLRKPDFIFGELLDENTYVVFYYDEPSLDSWNPMKNVVVQLAAAITASARMYMYPYTSREDSYYTDTDSIVLAHPLPEEIVSPSVLGKFALEDKIIKELFLALKAYYTAQLKVLVYSNSRDQQKTRSAQNGLRNNIKTFS</sequence>
<evidence type="ECO:0000313" key="1">
    <source>
        <dbReference type="EMBL" id="KAI5664282.1"/>
    </source>
</evidence>
<dbReference type="Proteomes" id="UP001060085">
    <property type="component" value="Linkage Group LG05"/>
</dbReference>
<accession>A0ACC0AV14</accession>